<sequence length="418" mass="47675">MFLAILVLLEITLYLYPSVLISVYTLVTTLSILIISFSTTPLAQHIAKSVALEVTGYSGIEDEEIIIPITIKNKKALELLRISKIHLNSDPGIELVSYRLHNDLEQIQLFLMLKGFVGTHSVKGLVLLLRDVFGLLNIFIEMRFEKDVEVCIVPSRAIARFGIETLLSREMLYESALTRRKGMGIDILGIREYVSGDDFRRIAWKATAKAQRLMVKEYEGRSFRNIVVVVVLHSGHFAGDPPPIQHISRAIVDLVDKALKRGMNVRVGVITEDNIGMTNVISKGNIHEVHKIFAIVTWPQNPAMIRSYSSSNRIARWFTKHIVSETCKEPCLVALFIDPQDEFDIENLKRLYRDLEMQKHELKIFLTPSTSITFLCNEKISEHLIALLYREKSKMVQITKLYMSIGKAIYTPAYYLYC</sequence>
<gene>
    <name evidence="3" type="ORF">ENO26_09635</name>
</gene>
<name>A0A7J2U626_9CREN</name>
<dbReference type="PANTHER" id="PTHR34351:SF1">
    <property type="entry name" value="SLR1927 PROTEIN"/>
    <property type="match status" value="1"/>
</dbReference>
<proteinExistence type="predicted"/>
<feature type="transmembrane region" description="Helical" evidence="1">
    <location>
        <begin position="12"/>
        <end position="37"/>
    </location>
</feature>
<keyword evidence="1" id="KW-1133">Transmembrane helix</keyword>
<organism evidence="3">
    <name type="scientific">Ignisphaera aggregans</name>
    <dbReference type="NCBI Taxonomy" id="334771"/>
    <lineage>
        <taxon>Archaea</taxon>
        <taxon>Thermoproteota</taxon>
        <taxon>Thermoprotei</taxon>
        <taxon>Desulfurococcales</taxon>
        <taxon>Desulfurococcaceae</taxon>
        <taxon>Ignisphaera</taxon>
    </lineage>
</organism>
<dbReference type="Pfam" id="PF01882">
    <property type="entry name" value="DUF58"/>
    <property type="match status" value="1"/>
</dbReference>
<dbReference type="PANTHER" id="PTHR34351">
    <property type="entry name" value="SLR1927 PROTEIN-RELATED"/>
    <property type="match status" value="1"/>
</dbReference>
<reference evidence="3" key="1">
    <citation type="journal article" date="2020" name="mSystems">
        <title>Genome- and Community-Level Interaction Insights into Carbon Utilization and Element Cycling Functions of Hydrothermarchaeota in Hydrothermal Sediment.</title>
        <authorList>
            <person name="Zhou Z."/>
            <person name="Liu Y."/>
            <person name="Xu W."/>
            <person name="Pan J."/>
            <person name="Luo Z.H."/>
            <person name="Li M."/>
        </authorList>
    </citation>
    <scope>NUCLEOTIDE SEQUENCE [LARGE SCALE GENOMIC DNA]</scope>
    <source>
        <strain evidence="3">SpSt-125</strain>
    </source>
</reference>
<evidence type="ECO:0000256" key="1">
    <source>
        <dbReference type="SAM" id="Phobius"/>
    </source>
</evidence>
<protein>
    <submittedName>
        <fullName evidence="3">DUF58 domain-containing protein</fullName>
    </submittedName>
</protein>
<feature type="domain" description="DUF58" evidence="2">
    <location>
        <begin position="190"/>
        <end position="296"/>
    </location>
</feature>
<keyword evidence="1" id="KW-0812">Transmembrane</keyword>
<dbReference type="AlphaFoldDB" id="A0A7J2U626"/>
<evidence type="ECO:0000259" key="2">
    <source>
        <dbReference type="Pfam" id="PF01882"/>
    </source>
</evidence>
<evidence type="ECO:0000313" key="3">
    <source>
        <dbReference type="EMBL" id="HEM67805.1"/>
    </source>
</evidence>
<accession>A0A7J2U626</accession>
<comment type="caution">
    <text evidence="3">The sequence shown here is derived from an EMBL/GenBank/DDBJ whole genome shotgun (WGS) entry which is preliminary data.</text>
</comment>
<keyword evidence="1" id="KW-0472">Membrane</keyword>
<dbReference type="EMBL" id="DSEU01000069">
    <property type="protein sequence ID" value="HEM67805.1"/>
    <property type="molecule type" value="Genomic_DNA"/>
</dbReference>
<dbReference type="InterPro" id="IPR002881">
    <property type="entry name" value="DUF58"/>
</dbReference>